<evidence type="ECO:0000256" key="2">
    <source>
        <dbReference type="ARBA" id="ARBA00023029"/>
    </source>
</evidence>
<dbReference type="Gene3D" id="3.90.199.10">
    <property type="entry name" value="Topoisomerase II, domain 5"/>
    <property type="match status" value="1"/>
</dbReference>
<protein>
    <submittedName>
        <fullName evidence="4">Uncharacterized protein</fullName>
    </submittedName>
</protein>
<dbReference type="RefSeq" id="WP_375177206.1">
    <property type="nucleotide sequence ID" value="NZ_JBHIWV010000011.1"/>
</dbReference>
<keyword evidence="2" id="KW-0413">Isomerase</keyword>
<evidence type="ECO:0000256" key="1">
    <source>
        <dbReference type="ARBA" id="ARBA00000185"/>
    </source>
</evidence>
<dbReference type="GO" id="GO:0003677">
    <property type="term" value="F:DNA binding"/>
    <property type="evidence" value="ECO:0007669"/>
    <property type="project" value="InterPro"/>
</dbReference>
<sequence>MAMDRSDALAALNNLPDVRDGLTRIERIILYVLNEAQQERGGRSVPSAMVYGRVLEYVDIGEVELQHYLDRLGVSGR</sequence>
<comment type="catalytic activity">
    <reaction evidence="1">
        <text>ATP-dependent breakage, passage and rejoining of double-stranded DNA.</text>
        <dbReference type="EC" id="5.6.2.2"/>
    </reaction>
</comment>
<keyword evidence="2" id="KW-0799">Topoisomerase</keyword>
<dbReference type="AlphaFoldDB" id="A0A1H3CGP1"/>
<evidence type="ECO:0000313" key="3">
    <source>
        <dbReference type="EMBL" id="SDW76238.1"/>
    </source>
</evidence>
<evidence type="ECO:0000313" key="4">
    <source>
        <dbReference type="EMBL" id="SDX53321.1"/>
    </source>
</evidence>
<dbReference type="SUPFAM" id="SSF56719">
    <property type="entry name" value="Type II DNA topoisomerase"/>
    <property type="match status" value="1"/>
</dbReference>
<dbReference type="GO" id="GO:0005524">
    <property type="term" value="F:ATP binding"/>
    <property type="evidence" value="ECO:0007669"/>
    <property type="project" value="InterPro"/>
</dbReference>
<organism evidence="4 5">
    <name type="scientific">Marinobacter mobilis</name>
    <dbReference type="NCBI Taxonomy" id="488533"/>
    <lineage>
        <taxon>Bacteria</taxon>
        <taxon>Pseudomonadati</taxon>
        <taxon>Pseudomonadota</taxon>
        <taxon>Gammaproteobacteria</taxon>
        <taxon>Pseudomonadales</taxon>
        <taxon>Marinobacteraceae</taxon>
        <taxon>Marinobacter</taxon>
    </lineage>
</organism>
<name>A0A1H3CGP1_9GAMM</name>
<gene>
    <name evidence="3" type="ORF">SAMN04487960_10469</name>
    <name evidence="4" type="ORF">SAMN04487960_110168</name>
</gene>
<proteinExistence type="predicted"/>
<dbReference type="STRING" id="488533.SAMN04487960_10469"/>
<dbReference type="Proteomes" id="UP000199675">
    <property type="component" value="Unassembled WGS sequence"/>
</dbReference>
<keyword evidence="5" id="KW-1185">Reference proteome</keyword>
<accession>A0A1H3CGP1</accession>
<dbReference type="EMBL" id="FNNE01000010">
    <property type="protein sequence ID" value="SDX53321.1"/>
    <property type="molecule type" value="Genomic_DNA"/>
</dbReference>
<evidence type="ECO:0000313" key="5">
    <source>
        <dbReference type="Proteomes" id="UP000199675"/>
    </source>
</evidence>
<dbReference type="GO" id="GO:0003918">
    <property type="term" value="F:DNA topoisomerase type II (double strand cut, ATP-hydrolyzing) activity"/>
    <property type="evidence" value="ECO:0007669"/>
    <property type="project" value="UniProtKB-EC"/>
</dbReference>
<dbReference type="GO" id="GO:0006265">
    <property type="term" value="P:DNA topological change"/>
    <property type="evidence" value="ECO:0007669"/>
    <property type="project" value="InterPro"/>
</dbReference>
<dbReference type="InterPro" id="IPR013760">
    <property type="entry name" value="Topo_IIA-like_dom_sf"/>
</dbReference>
<dbReference type="InterPro" id="IPR013758">
    <property type="entry name" value="Topo_IIA_A/C_ab"/>
</dbReference>
<reference evidence="4 5" key="1">
    <citation type="submission" date="2016-10" db="EMBL/GenBank/DDBJ databases">
        <authorList>
            <person name="de Groot N.N."/>
        </authorList>
    </citation>
    <scope>NUCLEOTIDE SEQUENCE [LARGE SCALE GENOMIC DNA]</scope>
    <source>
        <strain evidence="4 5">CGMCC 1.7059</strain>
    </source>
</reference>
<dbReference type="EMBL" id="FNNE01000004">
    <property type="protein sequence ID" value="SDW76238.1"/>
    <property type="molecule type" value="Genomic_DNA"/>
</dbReference>